<dbReference type="Proteomes" id="UP000503640">
    <property type="component" value="Unassembled WGS sequence"/>
</dbReference>
<organism evidence="1 2">
    <name type="scientific">Anaeromyxobacter diazotrophicus</name>
    <dbReference type="NCBI Taxonomy" id="2590199"/>
    <lineage>
        <taxon>Bacteria</taxon>
        <taxon>Pseudomonadati</taxon>
        <taxon>Myxococcota</taxon>
        <taxon>Myxococcia</taxon>
        <taxon>Myxococcales</taxon>
        <taxon>Cystobacterineae</taxon>
        <taxon>Anaeromyxobacteraceae</taxon>
        <taxon>Anaeromyxobacter</taxon>
    </lineage>
</organism>
<reference evidence="2" key="1">
    <citation type="journal article" date="2020" name="Appl. Environ. Microbiol.">
        <title>Diazotrophic Anaeromyxobacter Isolates from Soils.</title>
        <authorList>
            <person name="Masuda Y."/>
            <person name="Yamanaka H."/>
            <person name="Xu Z.X."/>
            <person name="Shiratori Y."/>
            <person name="Aono T."/>
            <person name="Amachi S."/>
            <person name="Senoo K."/>
            <person name="Itoh H."/>
        </authorList>
    </citation>
    <scope>NUCLEOTIDE SEQUENCE [LARGE SCALE GENOMIC DNA]</scope>
    <source>
        <strain evidence="2">R267</strain>
    </source>
</reference>
<dbReference type="AlphaFoldDB" id="A0A7I9VMM2"/>
<dbReference type="EMBL" id="BJTG01000004">
    <property type="protein sequence ID" value="GEJ57380.1"/>
    <property type="molecule type" value="Genomic_DNA"/>
</dbReference>
<name>A0A7I9VMM2_9BACT</name>
<protein>
    <submittedName>
        <fullName evidence="1">Uncharacterized protein</fullName>
    </submittedName>
</protein>
<proteinExistence type="predicted"/>
<comment type="caution">
    <text evidence="1">The sequence shown here is derived from an EMBL/GenBank/DDBJ whole genome shotgun (WGS) entry which is preliminary data.</text>
</comment>
<keyword evidence="2" id="KW-1185">Reference proteome</keyword>
<sequence>MLKVGGEVDSFCTKCGMSLAHTIIAMVEGRPVKVECNTCHGVHRFRGDAPPAASNGTAARRPGAAPRPVKERAAIISFDEVLRGKNLAMAQRYSPRASYQLDQVIEHPTFGLGWVSAVRDAGKVEVTFRAEVKVLVQGRA</sequence>
<evidence type="ECO:0000313" key="1">
    <source>
        <dbReference type="EMBL" id="GEJ57380.1"/>
    </source>
</evidence>
<accession>A0A7I9VMM2</accession>
<evidence type="ECO:0000313" key="2">
    <source>
        <dbReference type="Proteomes" id="UP000503640"/>
    </source>
</evidence>
<gene>
    <name evidence="1" type="ORF">AMYX_21210</name>
</gene>
<dbReference type="RefSeq" id="WP_176064836.1">
    <property type="nucleotide sequence ID" value="NZ_BJTG01000004.1"/>
</dbReference>